<evidence type="ECO:0000313" key="2">
    <source>
        <dbReference type="Proteomes" id="UP001321749"/>
    </source>
</evidence>
<gene>
    <name evidence="1" type="ORF">QBC42DRAFT_56366</name>
</gene>
<name>A0AAV9HC29_9PEZI</name>
<protein>
    <submittedName>
        <fullName evidence="1">Uncharacterized protein</fullName>
    </submittedName>
</protein>
<dbReference type="EMBL" id="MU865190">
    <property type="protein sequence ID" value="KAK4456591.1"/>
    <property type="molecule type" value="Genomic_DNA"/>
</dbReference>
<reference evidence="1" key="1">
    <citation type="journal article" date="2023" name="Mol. Phylogenet. Evol.">
        <title>Genome-scale phylogeny and comparative genomics of the fungal order Sordariales.</title>
        <authorList>
            <person name="Hensen N."/>
            <person name="Bonometti L."/>
            <person name="Westerberg I."/>
            <person name="Brannstrom I.O."/>
            <person name="Guillou S."/>
            <person name="Cros-Aarteil S."/>
            <person name="Calhoun S."/>
            <person name="Haridas S."/>
            <person name="Kuo A."/>
            <person name="Mondo S."/>
            <person name="Pangilinan J."/>
            <person name="Riley R."/>
            <person name="LaButti K."/>
            <person name="Andreopoulos B."/>
            <person name="Lipzen A."/>
            <person name="Chen C."/>
            <person name="Yan M."/>
            <person name="Daum C."/>
            <person name="Ng V."/>
            <person name="Clum A."/>
            <person name="Steindorff A."/>
            <person name="Ohm R.A."/>
            <person name="Martin F."/>
            <person name="Silar P."/>
            <person name="Natvig D.O."/>
            <person name="Lalanne C."/>
            <person name="Gautier V."/>
            <person name="Ament-Velasquez S.L."/>
            <person name="Kruys A."/>
            <person name="Hutchinson M.I."/>
            <person name="Powell A.J."/>
            <person name="Barry K."/>
            <person name="Miller A.N."/>
            <person name="Grigoriev I.V."/>
            <person name="Debuchy R."/>
            <person name="Gladieux P."/>
            <person name="Hiltunen Thoren M."/>
            <person name="Johannesson H."/>
        </authorList>
    </citation>
    <scope>NUCLEOTIDE SEQUENCE</scope>
    <source>
        <strain evidence="1">PSN324</strain>
    </source>
</reference>
<comment type="caution">
    <text evidence="1">The sequence shown here is derived from an EMBL/GenBank/DDBJ whole genome shotgun (WGS) entry which is preliminary data.</text>
</comment>
<accession>A0AAV9HC29</accession>
<sequence>MSASRASVLSRRMLSITAVQKNVLARVSQPQTQLIQSHSAESHQRRFYAQNRVKLMRLSPTHQKSDPDLLFKKEDAPDLKFWQEWAPIHGPNDLTGEELHRATTAFCSVAKRGSSTWKPRLEMDYGIDNYTLHWASIALIQGPPGKPMEVGINMLSTAASLSYQPSLLSLKRLSLKWDAQRITNPLYHKMFTSAEAQFKQLAQTVRDPDILTLQGLQAQKEGKAMAAQKLFNEAITLGQQNAGNPPHKDMDYMRDAVMKLASDDSKGGNGLLREPRWNYEADCRQQLGRILVKMGHKNEAEYQFLVNAVELDLPQAFLEIAKLNIFNDRDAKELLLLKVAQMGNREACQLLVREYLMRLEEAEATSSTEPKSKAPETRLLWWWMKLAGRYGNAKPDTELLEENLMLVNHAVEHGRASFRLQGVNKDGTSQVAAWVYDSKGEVAQKVMLNI</sequence>
<proteinExistence type="predicted"/>
<keyword evidence="2" id="KW-1185">Reference proteome</keyword>
<evidence type="ECO:0000313" key="1">
    <source>
        <dbReference type="EMBL" id="KAK4456591.1"/>
    </source>
</evidence>
<dbReference type="AlphaFoldDB" id="A0AAV9HC29"/>
<dbReference type="Proteomes" id="UP001321749">
    <property type="component" value="Unassembled WGS sequence"/>
</dbReference>
<organism evidence="1 2">
    <name type="scientific">Cladorrhinum samala</name>
    <dbReference type="NCBI Taxonomy" id="585594"/>
    <lineage>
        <taxon>Eukaryota</taxon>
        <taxon>Fungi</taxon>
        <taxon>Dikarya</taxon>
        <taxon>Ascomycota</taxon>
        <taxon>Pezizomycotina</taxon>
        <taxon>Sordariomycetes</taxon>
        <taxon>Sordariomycetidae</taxon>
        <taxon>Sordariales</taxon>
        <taxon>Podosporaceae</taxon>
        <taxon>Cladorrhinum</taxon>
    </lineage>
</organism>
<reference evidence="1" key="2">
    <citation type="submission" date="2023-06" db="EMBL/GenBank/DDBJ databases">
        <authorList>
            <consortium name="Lawrence Berkeley National Laboratory"/>
            <person name="Mondo S.J."/>
            <person name="Hensen N."/>
            <person name="Bonometti L."/>
            <person name="Westerberg I."/>
            <person name="Brannstrom I.O."/>
            <person name="Guillou S."/>
            <person name="Cros-Aarteil S."/>
            <person name="Calhoun S."/>
            <person name="Haridas S."/>
            <person name="Kuo A."/>
            <person name="Pangilinan J."/>
            <person name="Riley R."/>
            <person name="Labutti K."/>
            <person name="Andreopoulos B."/>
            <person name="Lipzen A."/>
            <person name="Chen C."/>
            <person name="Yanf M."/>
            <person name="Daum C."/>
            <person name="Ng V."/>
            <person name="Clum A."/>
            <person name="Steindorff A."/>
            <person name="Ohm R."/>
            <person name="Martin F."/>
            <person name="Silar P."/>
            <person name="Natvig D."/>
            <person name="Lalanne C."/>
            <person name="Gautier V."/>
            <person name="Ament-Velasquez S.L."/>
            <person name="Kruys A."/>
            <person name="Hutchinson M.I."/>
            <person name="Powell A.J."/>
            <person name="Barry K."/>
            <person name="Miller A.N."/>
            <person name="Grigoriev I.V."/>
            <person name="Debuchy R."/>
            <person name="Gladieux P."/>
            <person name="Thoren M.H."/>
            <person name="Johannesson H."/>
        </authorList>
    </citation>
    <scope>NUCLEOTIDE SEQUENCE</scope>
    <source>
        <strain evidence="1">PSN324</strain>
    </source>
</reference>